<dbReference type="PANTHER" id="PTHR19446">
    <property type="entry name" value="REVERSE TRANSCRIPTASES"/>
    <property type="match status" value="1"/>
</dbReference>
<dbReference type="SUPFAM" id="SSF56672">
    <property type="entry name" value="DNA/RNA polymerases"/>
    <property type="match status" value="1"/>
</dbReference>
<accession>A0A8R7VIK7</accession>
<reference evidence="3" key="1">
    <citation type="journal article" date="2013" name="Nature">
        <title>Draft genome of the wheat A-genome progenitor Triticum urartu.</title>
        <authorList>
            <person name="Ling H.Q."/>
            <person name="Zhao S."/>
            <person name="Liu D."/>
            <person name="Wang J."/>
            <person name="Sun H."/>
            <person name="Zhang C."/>
            <person name="Fan H."/>
            <person name="Li D."/>
            <person name="Dong L."/>
            <person name="Tao Y."/>
            <person name="Gao C."/>
            <person name="Wu H."/>
            <person name="Li Y."/>
            <person name="Cui Y."/>
            <person name="Guo X."/>
            <person name="Zheng S."/>
            <person name="Wang B."/>
            <person name="Yu K."/>
            <person name="Liang Q."/>
            <person name="Yang W."/>
            <person name="Lou X."/>
            <person name="Chen J."/>
            <person name="Feng M."/>
            <person name="Jian J."/>
            <person name="Zhang X."/>
            <person name="Luo G."/>
            <person name="Jiang Y."/>
            <person name="Liu J."/>
            <person name="Wang Z."/>
            <person name="Sha Y."/>
            <person name="Zhang B."/>
            <person name="Wu H."/>
            <person name="Tang D."/>
            <person name="Shen Q."/>
            <person name="Xue P."/>
            <person name="Zou S."/>
            <person name="Wang X."/>
            <person name="Liu X."/>
            <person name="Wang F."/>
            <person name="Yang Y."/>
            <person name="An X."/>
            <person name="Dong Z."/>
            <person name="Zhang K."/>
            <person name="Zhang X."/>
            <person name="Luo M.C."/>
            <person name="Dvorak J."/>
            <person name="Tong Y."/>
            <person name="Wang J."/>
            <person name="Yang H."/>
            <person name="Li Z."/>
            <person name="Wang D."/>
            <person name="Zhang A."/>
            <person name="Wang J."/>
        </authorList>
    </citation>
    <scope>NUCLEOTIDE SEQUENCE</scope>
    <source>
        <strain evidence="3">cv. G1812</strain>
    </source>
</reference>
<dbReference type="Proteomes" id="UP000015106">
    <property type="component" value="Unassembled WGS sequence"/>
</dbReference>
<dbReference type="PROSITE" id="PS50878">
    <property type="entry name" value="RT_POL"/>
    <property type="match status" value="1"/>
</dbReference>
<dbReference type="AlphaFoldDB" id="A0A8R7VIK7"/>
<sequence length="399" mass="44913">MEEPFTYEEVENVIKAMPPDKTPGPDGFTGRFYATCWNIIRDDFMKAMNCFYNGDVRGMAAINKSLVTLLPKKDGALEVTDFRPINLVHGAIKIFEKVLACRLVMQLPKLVGNHQSAFVKGRSLHDNFMLVQCTARRLNALRNPAVLLKLDISKAYDSVQWPFLIEVMQHLGFGPRWRSWICGILATSTTKVMVNGDPGDTIYNCKGLRQGDPISPMLFILTMEPLQRMFEQATRRGILEPLARAGVRQRLSIFADDVVVFIKPKPLELEISKRIFEMFGEASGLRINMAKSAVLPIRCNDQEITFASTELGCPRGSFPIKYLGLPLSLRKQSPAQLQYLVDQMANCLPRWKAALMPKSGRLTLVQSVLCAMPIHAMMALDLPMKTIAVMNKVCRGFLW</sequence>
<reference evidence="2" key="2">
    <citation type="submission" date="2022-06" db="UniProtKB">
        <authorList>
            <consortium name="EnsemblPlants"/>
        </authorList>
    </citation>
    <scope>IDENTIFICATION</scope>
</reference>
<dbReference type="Gramene" id="TuG1812S0002518300.01.T01">
    <property type="protein sequence ID" value="TuG1812S0002518300.01.T01.s_cds4092"/>
    <property type="gene ID" value="TuG1812S0002518300.01"/>
</dbReference>
<feature type="domain" description="Reverse transcriptase" evidence="1">
    <location>
        <begin position="51"/>
        <end position="327"/>
    </location>
</feature>
<dbReference type="InterPro" id="IPR043502">
    <property type="entry name" value="DNA/RNA_pol_sf"/>
</dbReference>
<evidence type="ECO:0000313" key="3">
    <source>
        <dbReference type="Proteomes" id="UP000015106"/>
    </source>
</evidence>
<dbReference type="InterPro" id="IPR000477">
    <property type="entry name" value="RT_dom"/>
</dbReference>
<evidence type="ECO:0000313" key="2">
    <source>
        <dbReference type="EnsemblPlants" id="TuG1812S0002518300.01.T01.s_cds4092"/>
    </source>
</evidence>
<protein>
    <recommendedName>
        <fullName evidence="1">Reverse transcriptase domain-containing protein</fullName>
    </recommendedName>
</protein>
<evidence type="ECO:0000259" key="1">
    <source>
        <dbReference type="PROSITE" id="PS50878"/>
    </source>
</evidence>
<dbReference type="EnsemblPlants" id="TuG1812S0002518300.01.T01">
    <property type="protein sequence ID" value="TuG1812S0002518300.01.T01.s_cds4092"/>
    <property type="gene ID" value="TuG1812S0002518300.01"/>
</dbReference>
<organism evidence="2 3">
    <name type="scientific">Triticum urartu</name>
    <name type="common">Red wild einkorn</name>
    <name type="synonym">Crithodium urartu</name>
    <dbReference type="NCBI Taxonomy" id="4572"/>
    <lineage>
        <taxon>Eukaryota</taxon>
        <taxon>Viridiplantae</taxon>
        <taxon>Streptophyta</taxon>
        <taxon>Embryophyta</taxon>
        <taxon>Tracheophyta</taxon>
        <taxon>Spermatophyta</taxon>
        <taxon>Magnoliopsida</taxon>
        <taxon>Liliopsida</taxon>
        <taxon>Poales</taxon>
        <taxon>Poaceae</taxon>
        <taxon>BOP clade</taxon>
        <taxon>Pooideae</taxon>
        <taxon>Triticodae</taxon>
        <taxon>Triticeae</taxon>
        <taxon>Triticinae</taxon>
        <taxon>Triticum</taxon>
    </lineage>
</organism>
<proteinExistence type="predicted"/>
<keyword evidence="3" id="KW-1185">Reference proteome</keyword>
<name>A0A8R7VIK7_TRIUA</name>
<dbReference type="CDD" id="cd01650">
    <property type="entry name" value="RT_nLTR_like"/>
    <property type="match status" value="1"/>
</dbReference>
<dbReference type="Pfam" id="PF00078">
    <property type="entry name" value="RVT_1"/>
    <property type="match status" value="1"/>
</dbReference>